<dbReference type="Proteomes" id="UP000839641">
    <property type="component" value="Unassembled WGS sequence"/>
</dbReference>
<dbReference type="AlphaFoldDB" id="A0A5Y2QT59"/>
<dbReference type="Pfam" id="PF00614">
    <property type="entry name" value="PLDc"/>
    <property type="match status" value="1"/>
</dbReference>
<dbReference type="InterPro" id="IPR015679">
    <property type="entry name" value="PLipase_D_fam"/>
</dbReference>
<gene>
    <name evidence="6" type="ORF">FLP03_22800</name>
</gene>
<evidence type="ECO:0000259" key="5">
    <source>
        <dbReference type="PROSITE" id="PS50035"/>
    </source>
</evidence>
<evidence type="ECO:0000256" key="1">
    <source>
        <dbReference type="ARBA" id="ARBA00000798"/>
    </source>
</evidence>
<keyword evidence="4" id="KW-0443">Lipid metabolism</keyword>
<dbReference type="GO" id="GO:0004630">
    <property type="term" value="F:phospholipase D activity"/>
    <property type="evidence" value="ECO:0007669"/>
    <property type="project" value="UniProtKB-EC"/>
</dbReference>
<sequence length="251" mass="28284">MNQLIHNAEHYIYIENQFFVSAFGEPSVPDNAPYSPEAKEIARLDRIKAVTTKLVYGDSDKQPVNQIAQWLGDRIKNVIYARYTHDFHVCIVLPVHPEGKLDDGAVMAQVHLTRQTLVSGSKSLLNRVRQALWVRQQLDEDPRANWSKLIPALEKRCETEKKYEEISFEACAKYVTLLNLRGYAELAAYPDKKIAVTEQIYVHSKLMIVDDRYVLVGSANINERSLQGNRGYLATVLAGAGSNLALEGTPV</sequence>
<dbReference type="PANTHER" id="PTHR18896:SF76">
    <property type="entry name" value="PHOSPHOLIPASE"/>
    <property type="match status" value="1"/>
</dbReference>
<evidence type="ECO:0000256" key="3">
    <source>
        <dbReference type="ARBA" id="ARBA00022801"/>
    </source>
</evidence>
<dbReference type="PANTHER" id="PTHR18896">
    <property type="entry name" value="PHOSPHOLIPASE D"/>
    <property type="match status" value="1"/>
</dbReference>
<reference evidence="6" key="1">
    <citation type="submission" date="2019-07" db="EMBL/GenBank/DDBJ databases">
        <authorList>
            <consortium name="GenomeTrakr network: Whole genome sequencing for foodborne pathogen traceback"/>
        </authorList>
    </citation>
    <scope>NUCLEOTIDE SEQUENCE [LARGE SCALE GENOMIC DNA]</scope>
    <source>
        <strain evidence="6">FDA00014297</strain>
    </source>
</reference>
<evidence type="ECO:0000313" key="6">
    <source>
        <dbReference type="EMBL" id="ECF4924950.1"/>
    </source>
</evidence>
<dbReference type="EMBL" id="AAILJL010000050">
    <property type="protein sequence ID" value="ECF4924950.1"/>
    <property type="molecule type" value="Genomic_DNA"/>
</dbReference>
<proteinExistence type="predicted"/>
<dbReference type="SMART" id="SM00155">
    <property type="entry name" value="PLDc"/>
    <property type="match status" value="1"/>
</dbReference>
<comment type="catalytic activity">
    <reaction evidence="1">
        <text>a 1,2-diacyl-sn-glycero-3-phosphocholine + H2O = a 1,2-diacyl-sn-glycero-3-phosphate + choline + H(+)</text>
        <dbReference type="Rhea" id="RHEA:14445"/>
        <dbReference type="ChEBI" id="CHEBI:15354"/>
        <dbReference type="ChEBI" id="CHEBI:15377"/>
        <dbReference type="ChEBI" id="CHEBI:15378"/>
        <dbReference type="ChEBI" id="CHEBI:57643"/>
        <dbReference type="ChEBI" id="CHEBI:58608"/>
        <dbReference type="EC" id="3.1.4.4"/>
    </reaction>
</comment>
<dbReference type="GO" id="GO:0009395">
    <property type="term" value="P:phospholipid catabolic process"/>
    <property type="evidence" value="ECO:0007669"/>
    <property type="project" value="TreeGrafter"/>
</dbReference>
<dbReference type="SUPFAM" id="SSF56024">
    <property type="entry name" value="Phospholipase D/nuclease"/>
    <property type="match status" value="1"/>
</dbReference>
<protein>
    <recommendedName>
        <fullName evidence="5">PLD phosphodiesterase domain-containing protein</fullName>
    </recommendedName>
</protein>
<organism evidence="6">
    <name type="scientific">Salmonella enterica subsp. arizonae</name>
    <dbReference type="NCBI Taxonomy" id="59203"/>
    <lineage>
        <taxon>Bacteria</taxon>
        <taxon>Pseudomonadati</taxon>
        <taxon>Pseudomonadota</taxon>
        <taxon>Gammaproteobacteria</taxon>
        <taxon>Enterobacterales</taxon>
        <taxon>Enterobacteriaceae</taxon>
        <taxon>Salmonella</taxon>
    </lineage>
</organism>
<feature type="domain" description="PLD phosphodiesterase" evidence="5">
    <location>
        <begin position="198"/>
        <end position="225"/>
    </location>
</feature>
<dbReference type="PROSITE" id="PS50035">
    <property type="entry name" value="PLD"/>
    <property type="match status" value="1"/>
</dbReference>
<name>A0A5Y2QT59_SALER</name>
<evidence type="ECO:0000256" key="2">
    <source>
        <dbReference type="ARBA" id="ARBA00022737"/>
    </source>
</evidence>
<dbReference type="InterPro" id="IPR001736">
    <property type="entry name" value="PLipase_D/transphosphatidylase"/>
</dbReference>
<comment type="caution">
    <text evidence="6">The sequence shown here is derived from an EMBL/GenBank/DDBJ whole genome shotgun (WGS) entry which is preliminary data.</text>
</comment>
<keyword evidence="3" id="KW-0378">Hydrolase</keyword>
<accession>A0A5Y2QT59</accession>
<evidence type="ECO:0000256" key="4">
    <source>
        <dbReference type="ARBA" id="ARBA00023098"/>
    </source>
</evidence>
<dbReference type="Gene3D" id="3.30.870.10">
    <property type="entry name" value="Endonuclease Chain A"/>
    <property type="match status" value="1"/>
</dbReference>
<keyword evidence="2" id="KW-0677">Repeat</keyword>